<dbReference type="Gene3D" id="1.10.10.10">
    <property type="entry name" value="Winged helix-like DNA-binding domain superfamily/Winged helix DNA-binding domain"/>
    <property type="match status" value="1"/>
</dbReference>
<dbReference type="AlphaFoldDB" id="A0A4R5KF03"/>
<dbReference type="Gene3D" id="3.40.50.10490">
    <property type="entry name" value="Glucose-6-phosphate isomerase like protein, domain 1"/>
    <property type="match status" value="1"/>
</dbReference>
<dbReference type="EMBL" id="SMRT01000019">
    <property type="protein sequence ID" value="TDF92730.1"/>
    <property type="molecule type" value="Genomic_DNA"/>
</dbReference>
<dbReference type="SUPFAM" id="SSF46689">
    <property type="entry name" value="Homeodomain-like"/>
    <property type="match status" value="1"/>
</dbReference>
<keyword evidence="7" id="KW-1185">Reference proteome</keyword>
<dbReference type="InterPro" id="IPR009057">
    <property type="entry name" value="Homeodomain-like_sf"/>
</dbReference>
<dbReference type="Pfam" id="PF01380">
    <property type="entry name" value="SIS"/>
    <property type="match status" value="1"/>
</dbReference>
<dbReference type="Proteomes" id="UP000295636">
    <property type="component" value="Unassembled WGS sequence"/>
</dbReference>
<evidence type="ECO:0000259" key="4">
    <source>
        <dbReference type="PROSITE" id="PS51071"/>
    </source>
</evidence>
<sequence length="296" mass="32405">MEEAQHNVGIFLKLREIANDLTSAEKKVADCIIHSGDKIIRMSITDLAQKCDSSESTIVRLCKKLHLKGYQELRVALAQDLVSPVKQIHEKVDLNDTPEQTMRKVFQAAAQALSDTESVLSVDNLVKAVDYIKNASSISFFGIGASGVIALDAYYRFSKLGISCHYATDGHSQTNKAVFLGAGDVVIGISHSGRTRDVIRTLDIARSKGANTIAVTQFGHSPITEVADTVLFTSSRETAFRTEAMASRIAQSAILDSLFVSAALTRYEQVIKNYEEVRQVTAAMRIDQAKDLHKKG</sequence>
<dbReference type="InterPro" id="IPR047640">
    <property type="entry name" value="RpiR-like"/>
</dbReference>
<accession>A0A4R5KF03</accession>
<dbReference type="PROSITE" id="PS51464">
    <property type="entry name" value="SIS"/>
    <property type="match status" value="1"/>
</dbReference>
<evidence type="ECO:0000256" key="1">
    <source>
        <dbReference type="ARBA" id="ARBA00023015"/>
    </source>
</evidence>
<dbReference type="GO" id="GO:1901135">
    <property type="term" value="P:carbohydrate derivative metabolic process"/>
    <property type="evidence" value="ECO:0007669"/>
    <property type="project" value="InterPro"/>
</dbReference>
<feature type="domain" description="HTH rpiR-type" evidence="4">
    <location>
        <begin position="8"/>
        <end position="84"/>
    </location>
</feature>
<dbReference type="PANTHER" id="PTHR30514">
    <property type="entry name" value="GLUCOKINASE"/>
    <property type="match status" value="1"/>
</dbReference>
<dbReference type="CDD" id="cd05013">
    <property type="entry name" value="SIS_RpiR"/>
    <property type="match status" value="1"/>
</dbReference>
<dbReference type="InterPro" id="IPR000281">
    <property type="entry name" value="HTH_RpiR"/>
</dbReference>
<evidence type="ECO:0000313" key="7">
    <source>
        <dbReference type="Proteomes" id="UP000295636"/>
    </source>
</evidence>
<dbReference type="InterPro" id="IPR001347">
    <property type="entry name" value="SIS_dom"/>
</dbReference>
<feature type="domain" description="SIS" evidence="5">
    <location>
        <begin position="128"/>
        <end position="268"/>
    </location>
</feature>
<proteinExistence type="predicted"/>
<dbReference type="GO" id="GO:0003700">
    <property type="term" value="F:DNA-binding transcription factor activity"/>
    <property type="evidence" value="ECO:0007669"/>
    <property type="project" value="InterPro"/>
</dbReference>
<dbReference type="SUPFAM" id="SSF53697">
    <property type="entry name" value="SIS domain"/>
    <property type="match status" value="1"/>
</dbReference>
<dbReference type="RefSeq" id="WP_133234750.1">
    <property type="nucleotide sequence ID" value="NZ_SMRT01000019.1"/>
</dbReference>
<keyword evidence="3" id="KW-0804">Transcription</keyword>
<dbReference type="PANTHER" id="PTHR30514:SF1">
    <property type="entry name" value="HTH-TYPE TRANSCRIPTIONAL REGULATOR HEXR-RELATED"/>
    <property type="match status" value="1"/>
</dbReference>
<keyword evidence="1" id="KW-0805">Transcription regulation</keyword>
<evidence type="ECO:0000313" key="6">
    <source>
        <dbReference type="EMBL" id="TDF92730.1"/>
    </source>
</evidence>
<dbReference type="Pfam" id="PF01418">
    <property type="entry name" value="HTH_6"/>
    <property type="match status" value="1"/>
</dbReference>
<dbReference type="GO" id="GO:0097367">
    <property type="term" value="F:carbohydrate derivative binding"/>
    <property type="evidence" value="ECO:0007669"/>
    <property type="project" value="InterPro"/>
</dbReference>
<gene>
    <name evidence="6" type="ORF">E1757_28815</name>
</gene>
<reference evidence="6 7" key="1">
    <citation type="submission" date="2019-03" db="EMBL/GenBank/DDBJ databases">
        <title>This is whole genome sequence of Paenibacillus sp MS74 strain.</title>
        <authorList>
            <person name="Trinh H.N."/>
        </authorList>
    </citation>
    <scope>NUCLEOTIDE SEQUENCE [LARGE SCALE GENOMIC DNA]</scope>
    <source>
        <strain evidence="6 7">MS74</strain>
    </source>
</reference>
<evidence type="ECO:0000259" key="5">
    <source>
        <dbReference type="PROSITE" id="PS51464"/>
    </source>
</evidence>
<dbReference type="GO" id="GO:0003677">
    <property type="term" value="F:DNA binding"/>
    <property type="evidence" value="ECO:0007669"/>
    <property type="project" value="UniProtKB-KW"/>
</dbReference>
<evidence type="ECO:0000256" key="2">
    <source>
        <dbReference type="ARBA" id="ARBA00023125"/>
    </source>
</evidence>
<protein>
    <submittedName>
        <fullName evidence="6">MurR/RpiR family transcriptional regulator</fullName>
    </submittedName>
</protein>
<organism evidence="6 7">
    <name type="scientific">Paenibacillus piri</name>
    <dbReference type="NCBI Taxonomy" id="2547395"/>
    <lineage>
        <taxon>Bacteria</taxon>
        <taxon>Bacillati</taxon>
        <taxon>Bacillota</taxon>
        <taxon>Bacilli</taxon>
        <taxon>Bacillales</taxon>
        <taxon>Paenibacillaceae</taxon>
        <taxon>Paenibacillus</taxon>
    </lineage>
</organism>
<name>A0A4R5KF03_9BACL</name>
<dbReference type="InterPro" id="IPR036388">
    <property type="entry name" value="WH-like_DNA-bd_sf"/>
</dbReference>
<comment type="caution">
    <text evidence="6">The sequence shown here is derived from an EMBL/GenBank/DDBJ whole genome shotgun (WGS) entry which is preliminary data.</text>
</comment>
<keyword evidence="2" id="KW-0238">DNA-binding</keyword>
<dbReference type="PROSITE" id="PS51071">
    <property type="entry name" value="HTH_RPIR"/>
    <property type="match status" value="1"/>
</dbReference>
<evidence type="ECO:0000256" key="3">
    <source>
        <dbReference type="ARBA" id="ARBA00023163"/>
    </source>
</evidence>
<dbReference type="InterPro" id="IPR046348">
    <property type="entry name" value="SIS_dom_sf"/>
</dbReference>
<dbReference type="InterPro" id="IPR035472">
    <property type="entry name" value="RpiR-like_SIS"/>
</dbReference>
<dbReference type="OrthoDB" id="3684496at2"/>